<evidence type="ECO:0000313" key="2">
    <source>
        <dbReference type="EMBL" id="RDB37233.1"/>
    </source>
</evidence>
<comment type="caution">
    <text evidence="2">The sequence shown here is derived from an EMBL/GenBank/DDBJ whole genome shotgun (WGS) entry which is preliminary data.</text>
</comment>
<keyword evidence="3" id="KW-1185">Reference proteome</keyword>
<evidence type="ECO:0000313" key="3">
    <source>
        <dbReference type="Proteomes" id="UP000253934"/>
    </source>
</evidence>
<dbReference type="EMBL" id="QOVW01000004">
    <property type="protein sequence ID" value="RDB37233.1"/>
    <property type="molecule type" value="Genomic_DNA"/>
</dbReference>
<accession>A0A369KZR5</accession>
<protein>
    <submittedName>
        <fullName evidence="2">Uncharacterized protein</fullName>
    </submittedName>
</protein>
<dbReference type="AlphaFoldDB" id="A0A369KZR5"/>
<sequence length="237" mass="26136">MYYSNCLKSVYFGIFIVPHFFIFAQESNPEIQVQTQPLQGNGLQRLGNAPIPLPAKNVELMVSPNINIQRPVGSSVTPIPATPKKFPYDSTIMAGRIIYLNGVNITSVRNQELENVNIHIDNNGNIYIEAPQYEVGTEQSFHPLMPSELPKFPKAQIKDSPIPSGVYSKETGKLINQPADNAQPIFSKEFSPSASAQDQTIRSPAAKLQPNGTQDNLSSAPNSQKILPENSQNNFKN</sequence>
<name>A0A369KZR5_9BACT</name>
<feature type="region of interest" description="Disordered" evidence="1">
    <location>
        <begin position="189"/>
        <end position="237"/>
    </location>
</feature>
<dbReference type="Proteomes" id="UP000253934">
    <property type="component" value="Unassembled WGS sequence"/>
</dbReference>
<proteinExistence type="predicted"/>
<organism evidence="2 3">
    <name type="scientific">Spirobacillus cienkowskii</name>
    <dbReference type="NCBI Taxonomy" id="495820"/>
    <lineage>
        <taxon>Bacteria</taxon>
        <taxon>Pseudomonadati</taxon>
        <taxon>Bdellovibrionota</taxon>
        <taxon>Oligoflexia</taxon>
        <taxon>Silvanigrellales</taxon>
        <taxon>Spirobacillus</taxon>
    </lineage>
</organism>
<gene>
    <name evidence="2" type="ORF">DCC88_00980</name>
</gene>
<feature type="compositionally biased region" description="Polar residues" evidence="1">
    <location>
        <begin position="210"/>
        <end position="237"/>
    </location>
</feature>
<feature type="compositionally biased region" description="Polar residues" evidence="1">
    <location>
        <begin position="190"/>
        <end position="202"/>
    </location>
</feature>
<evidence type="ECO:0000256" key="1">
    <source>
        <dbReference type="SAM" id="MobiDB-lite"/>
    </source>
</evidence>
<reference evidence="2" key="1">
    <citation type="submission" date="2018-04" db="EMBL/GenBank/DDBJ databases">
        <title>Draft genome sequence of the Candidatus Spirobacillus cienkowskii, a pathogen of freshwater Daphnia species, reconstructed from hemolymph metagenomic reads.</title>
        <authorList>
            <person name="Bresciani L."/>
            <person name="Lemos L.N."/>
            <person name="Wale N."/>
            <person name="Lin J.Y."/>
            <person name="Fernandes G.R."/>
            <person name="Duffy M.A."/>
            <person name="Rodrigues J.M."/>
        </authorList>
    </citation>
    <scope>NUCLEOTIDE SEQUENCE [LARGE SCALE GENOMIC DNA]</scope>
    <source>
        <strain evidence="2">Binning01</strain>
    </source>
</reference>